<reference evidence="2 3" key="1">
    <citation type="submission" date="2019-07" db="EMBL/GenBank/DDBJ databases">
        <title>Genome sequencing of lignin-degrading bacterial isolates.</title>
        <authorList>
            <person name="Gladden J."/>
        </authorList>
    </citation>
    <scope>NUCLEOTIDE SEQUENCE [LARGE SCALE GENOMIC DNA]</scope>
    <source>
        <strain evidence="2 3">J45</strain>
    </source>
</reference>
<feature type="transmembrane region" description="Helical" evidence="1">
    <location>
        <begin position="29"/>
        <end position="50"/>
    </location>
</feature>
<keyword evidence="1" id="KW-0472">Membrane</keyword>
<keyword evidence="1" id="KW-0812">Transmembrane</keyword>
<dbReference type="RefSeq" id="WP_248675457.1">
    <property type="nucleotide sequence ID" value="NZ_VLJT01000043.1"/>
</dbReference>
<gene>
    <name evidence="2" type="ORF">L618_004300000170</name>
</gene>
<accession>A0A562DKK0</accession>
<evidence type="ECO:0000313" key="2">
    <source>
        <dbReference type="EMBL" id="TWH10228.1"/>
    </source>
</evidence>
<name>A0A562DKK0_RHORH</name>
<organism evidence="2 3">
    <name type="scientific">Rhodococcus rhodochrous J45</name>
    <dbReference type="NCBI Taxonomy" id="935266"/>
    <lineage>
        <taxon>Bacteria</taxon>
        <taxon>Bacillati</taxon>
        <taxon>Actinomycetota</taxon>
        <taxon>Actinomycetes</taxon>
        <taxon>Mycobacteriales</taxon>
        <taxon>Nocardiaceae</taxon>
        <taxon>Rhodococcus</taxon>
    </lineage>
</organism>
<comment type="caution">
    <text evidence="2">The sequence shown here is derived from an EMBL/GenBank/DDBJ whole genome shotgun (WGS) entry which is preliminary data.</text>
</comment>
<keyword evidence="1" id="KW-1133">Transmembrane helix</keyword>
<feature type="transmembrane region" description="Helical" evidence="1">
    <location>
        <begin position="56"/>
        <end position="74"/>
    </location>
</feature>
<proteinExistence type="predicted"/>
<dbReference type="EMBL" id="VLJT01000043">
    <property type="protein sequence ID" value="TWH10228.1"/>
    <property type="molecule type" value="Genomic_DNA"/>
</dbReference>
<dbReference type="Proteomes" id="UP000317573">
    <property type="component" value="Unassembled WGS sequence"/>
</dbReference>
<protein>
    <submittedName>
        <fullName evidence="2">Uncharacterized protein</fullName>
    </submittedName>
</protein>
<evidence type="ECO:0000313" key="3">
    <source>
        <dbReference type="Proteomes" id="UP000317573"/>
    </source>
</evidence>
<evidence type="ECO:0000256" key="1">
    <source>
        <dbReference type="SAM" id="Phobius"/>
    </source>
</evidence>
<dbReference type="AlphaFoldDB" id="A0A562DKK0"/>
<sequence length="136" mass="14511">MIDNDDMLHRVDRHYLGPTGFTLPFRLRYGAVGLGTVITAAVFVVARAIVHVPLGFQSLVLIVAIGVVITARVTKYVNADRPLRSVITAAWNDLIAPRPPKAGQTVVLRIPAAFHTSRSTGAATSYEGNSTDACAA</sequence>